<dbReference type="AlphaFoldDB" id="A0A328UCD9"/>
<dbReference type="InterPro" id="IPR029062">
    <property type="entry name" value="Class_I_gatase-like"/>
</dbReference>
<comment type="caution">
    <text evidence="10">The sequence shown here is derived from an EMBL/GenBank/DDBJ whole genome shotgun (WGS) entry which is preliminary data.</text>
</comment>
<evidence type="ECO:0000256" key="2">
    <source>
        <dbReference type="ARBA" id="ARBA00005940"/>
    </source>
</evidence>
<comment type="catalytic activity">
    <reaction evidence="1">
        <text>Hydrolysis of terminal non-reducing beta-D-galactose residues in beta-D-galactosides.</text>
        <dbReference type="EC" id="3.2.1.23"/>
    </reaction>
</comment>
<dbReference type="CDD" id="cd03143">
    <property type="entry name" value="A4_beta-galactosidase_middle_domain"/>
    <property type="match status" value="1"/>
</dbReference>
<dbReference type="Proteomes" id="UP000249377">
    <property type="component" value="Unassembled WGS sequence"/>
</dbReference>
<accession>A0A328UCD9</accession>
<keyword evidence="6" id="KW-0862">Zinc</keyword>
<evidence type="ECO:0000313" key="11">
    <source>
        <dbReference type="Proteomes" id="UP000249377"/>
    </source>
</evidence>
<name>A0A328UCD9_9FIRM</name>
<evidence type="ECO:0000313" key="10">
    <source>
        <dbReference type="EMBL" id="RAQ28464.1"/>
    </source>
</evidence>
<evidence type="ECO:0000256" key="7">
    <source>
        <dbReference type="ARBA" id="ARBA00023295"/>
    </source>
</evidence>
<evidence type="ECO:0000256" key="4">
    <source>
        <dbReference type="ARBA" id="ARBA00022723"/>
    </source>
</evidence>
<dbReference type="InterPro" id="IPR013738">
    <property type="entry name" value="Beta_galactosidase_Trimer"/>
</dbReference>
<evidence type="ECO:0000256" key="1">
    <source>
        <dbReference type="ARBA" id="ARBA00001412"/>
    </source>
</evidence>
<dbReference type="Gene3D" id="3.40.50.880">
    <property type="match status" value="1"/>
</dbReference>
<organism evidence="10 11">
    <name type="scientific">Hydrogeniiclostridium mannosilyticum</name>
    <dbReference type="NCBI Taxonomy" id="2764322"/>
    <lineage>
        <taxon>Bacteria</taxon>
        <taxon>Bacillati</taxon>
        <taxon>Bacillota</taxon>
        <taxon>Clostridia</taxon>
        <taxon>Eubacteriales</taxon>
        <taxon>Acutalibacteraceae</taxon>
        <taxon>Hydrogeniiclostridium</taxon>
    </lineage>
</organism>
<dbReference type="SUPFAM" id="SSF51445">
    <property type="entry name" value="(Trans)glycosidases"/>
    <property type="match status" value="1"/>
</dbReference>
<reference evidence="10 11" key="1">
    <citation type="submission" date="2018-06" db="EMBL/GenBank/DDBJ databases">
        <title>Noncontiguous genome sequence of Ruminococcaceae bacterium ASD2818.</title>
        <authorList>
            <person name="Chaplin A.V."/>
            <person name="Sokolova S.R."/>
            <person name="Kochetkova T.O."/>
            <person name="Goltsov A.Y."/>
            <person name="Trofimov D.Y."/>
            <person name="Efimov B.A."/>
        </authorList>
    </citation>
    <scope>NUCLEOTIDE SEQUENCE [LARGE SCALE GENOMIC DNA]</scope>
    <source>
        <strain evidence="10 11">ASD2818</strain>
    </source>
</reference>
<dbReference type="EC" id="3.2.1.23" evidence="3"/>
<comment type="similarity">
    <text evidence="2">Belongs to the glycosyl hydrolase 42 family.</text>
</comment>
<sequence>MENFIPFGAQYYRAPTPDRTDWERDLKNFAAQGFNTIKIWAQWRWNNPSEEAYDFSDLDVLMDLAQENKLKVVINTIFDVAPAWFYQKYPESLMITADGRAVQPQATAYRQIGGAPGPCYHHEAGIEARKSFLVKTVEHFKNHPALYVWDLWNEPELTCGIYREPIQADMVCYCDRCAGKFKNWLRRKYGDITALNRHWGRNYQDFEQVELPRSGAVFADMIDWRVFFSQVLNNELKMRAQAAKSVDTLHPVMVHTVPIFLNAVNACNNDFELAQYVDLFGNSARNDPFPAAMSRCCAAGKNAWSAEIHAIGGDTFGRPNFPSFEEMKSYILAAYAQGLKGFLYWQYRAETLGREAPAWGLTTIGGQQTPWLESARKICRVLQENAVLLNPAKPVPARIAVVNGFKNQIFNWCASDKVDLYVNSVMGLFHAAYDAGYNVDVVEPGMMTMEAMKQYQVVLLPFPYYIEEKTALLLKQWVAEGGMLISEALFGSVNGDLVRHVPSVPGFGFDEVFGATEGTVYTASSFKNAYDTAWSAAAGEQMISIDLETETGGTLPGYYFCEELNAIEDQVLGHFVNGAAAIVDNWYGAGRAIWLGTLIGASYHLKHQAEIRDFLADLLAQSGVQKVIEADQPEIRADILTDENGGKIALVLQNRSSVEKTVRLTSALFNGKISCTDLFTQAVYPIASGCLKLTLPANSNQLYQIH</sequence>
<keyword evidence="11" id="KW-1185">Reference proteome</keyword>
<dbReference type="InterPro" id="IPR013529">
    <property type="entry name" value="Glyco_hydro_42_N"/>
</dbReference>
<dbReference type="GO" id="GO:0009341">
    <property type="term" value="C:beta-galactosidase complex"/>
    <property type="evidence" value="ECO:0007669"/>
    <property type="project" value="InterPro"/>
</dbReference>
<dbReference type="EMBL" id="QLYR01000005">
    <property type="protein sequence ID" value="RAQ28464.1"/>
    <property type="molecule type" value="Genomic_DNA"/>
</dbReference>
<keyword evidence="4" id="KW-0479">Metal-binding</keyword>
<dbReference type="InterPro" id="IPR017853">
    <property type="entry name" value="GH"/>
</dbReference>
<evidence type="ECO:0000256" key="5">
    <source>
        <dbReference type="ARBA" id="ARBA00022801"/>
    </source>
</evidence>
<dbReference type="PANTHER" id="PTHR36447:SF2">
    <property type="entry name" value="BETA-GALACTOSIDASE YESZ"/>
    <property type="match status" value="1"/>
</dbReference>
<gene>
    <name evidence="10" type="ORF">DPQ25_09055</name>
</gene>
<dbReference type="Pfam" id="PF08532">
    <property type="entry name" value="Glyco_hydro_42M"/>
    <property type="match status" value="1"/>
</dbReference>
<dbReference type="RefSeq" id="WP_112332847.1">
    <property type="nucleotide sequence ID" value="NZ_QLYR01000005.1"/>
</dbReference>
<feature type="domain" description="Beta-galactosidase trimerisation" evidence="9">
    <location>
        <begin position="421"/>
        <end position="623"/>
    </location>
</feature>
<evidence type="ECO:0000259" key="8">
    <source>
        <dbReference type="Pfam" id="PF02449"/>
    </source>
</evidence>
<keyword evidence="5" id="KW-0378">Hydrolase</keyword>
<dbReference type="GO" id="GO:0004565">
    <property type="term" value="F:beta-galactosidase activity"/>
    <property type="evidence" value="ECO:0007669"/>
    <property type="project" value="UniProtKB-EC"/>
</dbReference>
<dbReference type="GO" id="GO:0005975">
    <property type="term" value="P:carbohydrate metabolic process"/>
    <property type="evidence" value="ECO:0007669"/>
    <property type="project" value="InterPro"/>
</dbReference>
<dbReference type="Pfam" id="PF02449">
    <property type="entry name" value="Glyco_hydro_42"/>
    <property type="match status" value="1"/>
</dbReference>
<proteinExistence type="inferred from homology"/>
<keyword evidence="7" id="KW-0326">Glycosidase</keyword>
<dbReference type="SUPFAM" id="SSF52317">
    <property type="entry name" value="Class I glutamine amidotransferase-like"/>
    <property type="match status" value="1"/>
</dbReference>
<dbReference type="PANTHER" id="PTHR36447">
    <property type="entry name" value="BETA-GALACTOSIDASE GANA"/>
    <property type="match status" value="1"/>
</dbReference>
<feature type="domain" description="Glycoside hydrolase family 42 N-terminal" evidence="8">
    <location>
        <begin position="18"/>
        <end position="382"/>
    </location>
</feature>
<evidence type="ECO:0000256" key="3">
    <source>
        <dbReference type="ARBA" id="ARBA00012756"/>
    </source>
</evidence>
<protein>
    <recommendedName>
        <fullName evidence="3">beta-galactosidase</fullName>
        <ecNumber evidence="3">3.2.1.23</ecNumber>
    </recommendedName>
</protein>
<evidence type="ECO:0000256" key="6">
    <source>
        <dbReference type="ARBA" id="ARBA00022833"/>
    </source>
</evidence>
<dbReference type="Gene3D" id="3.20.20.80">
    <property type="entry name" value="Glycosidases"/>
    <property type="match status" value="1"/>
</dbReference>
<evidence type="ECO:0000259" key="9">
    <source>
        <dbReference type="Pfam" id="PF08532"/>
    </source>
</evidence>
<dbReference type="InterPro" id="IPR003476">
    <property type="entry name" value="Glyco_hydro_42"/>
</dbReference>
<dbReference type="GO" id="GO:0046872">
    <property type="term" value="F:metal ion binding"/>
    <property type="evidence" value="ECO:0007669"/>
    <property type="project" value="UniProtKB-KW"/>
</dbReference>